<evidence type="ECO:0000256" key="8">
    <source>
        <dbReference type="ARBA" id="ARBA00022664"/>
    </source>
</evidence>
<keyword evidence="7" id="KW-0597">Phosphoprotein</keyword>
<dbReference type="InParanoid" id="A0A163ME10"/>
<dbReference type="PANTHER" id="PTHR24058">
    <property type="entry name" value="DUAL SPECIFICITY PROTEIN KINASE"/>
    <property type="match status" value="1"/>
</dbReference>
<dbReference type="GO" id="GO:0005524">
    <property type="term" value="F:ATP binding"/>
    <property type="evidence" value="ECO:0007669"/>
    <property type="project" value="UniProtKB-UniRule"/>
</dbReference>
<feature type="compositionally biased region" description="Basic residues" evidence="23">
    <location>
        <begin position="106"/>
        <end position="117"/>
    </location>
</feature>
<feature type="compositionally biased region" description="Basic and acidic residues" evidence="23">
    <location>
        <begin position="184"/>
        <end position="209"/>
    </location>
</feature>
<dbReference type="PROSITE" id="PS00107">
    <property type="entry name" value="PROTEIN_KINASE_ATP"/>
    <property type="match status" value="1"/>
</dbReference>
<evidence type="ECO:0000256" key="5">
    <source>
        <dbReference type="ARBA" id="ARBA00022499"/>
    </source>
</evidence>
<keyword evidence="26" id="KW-1185">Reference proteome</keyword>
<keyword evidence="16" id="KW-0508">mRNA splicing</keyword>
<protein>
    <recommendedName>
        <fullName evidence="19">Serine/threonine-protein kinase PRP4 homolog</fullName>
        <ecNumber evidence="3">2.7.11.1</ecNumber>
    </recommendedName>
    <alternativeName>
        <fullName evidence="20">PRP4 pre-mRNA-processing factor 4 homolog</fullName>
    </alternativeName>
</protein>
<comment type="similarity">
    <text evidence="18">Belongs to the protein kinase superfamily. CMGC Ser/Thr protein kinase family.</text>
</comment>
<comment type="subcellular location">
    <subcellularLocation>
        <location evidence="2">Chromosome</location>
    </subcellularLocation>
    <subcellularLocation>
        <location evidence="1">Nucleus</location>
    </subcellularLocation>
</comment>
<evidence type="ECO:0000256" key="16">
    <source>
        <dbReference type="ARBA" id="ARBA00023187"/>
    </source>
</evidence>
<evidence type="ECO:0000256" key="12">
    <source>
        <dbReference type="ARBA" id="ARBA00022777"/>
    </source>
</evidence>
<evidence type="ECO:0000256" key="1">
    <source>
        <dbReference type="ARBA" id="ARBA00004123"/>
    </source>
</evidence>
<keyword evidence="10" id="KW-0747">Spliceosome</keyword>
<dbReference type="SUPFAM" id="SSF56112">
    <property type="entry name" value="Protein kinase-like (PK-like)"/>
    <property type="match status" value="1"/>
</dbReference>
<dbReference type="AlphaFoldDB" id="A0A163ME10"/>
<sequence>MSSPLNRKPDTEEGEIREDDATTMNTLPPSGSLTTDHSHHSHHRSTKQGRHGRSPDRSDSRHYKRPRYDDDRHDRRNSRDRSTTREQHRPSSHSRYNRDDKDDSKHSHHGNHLHRHGQQPSSSRHSSHHHDKDRRRSSDRYMEQEKPSYEQQHSSRLAVDHNVKTTKMEVEEDDSVDYDLLDEDERKQEEERLIEERRKRRQAILDKYNKSSPGATSNVSTPTAQNLSHPSTPIHLSKQADDSDTASSVMGVVSPKVHTGDRGGNMDHDSPDIVVSATDHPSSSSSPLTDHQQQQQFNTPSTKQELLRQKDHQEDLMMMNGGINSQVDMKATDYTEHVEQQKQQPPPTVGDDDFDMFATDVDIFADTETTGPASSSDIPTVPVAVAHADANPTLNDNWDDSEGYYNARIGEVLNGRYQTLSYLGKGVFSSVVKAKDTTTGEEVAVKMIRNNETMYKAGQKELALLKKLMEADPDNKKHVIRLLRHFEHRNHLCLVFESLSMNLRDVLKKYGKDVGISIKAVRVYAQQLFLSLSLLKRCNLLHADIKPDNILVTESKNALKLCDLGSASDVSDNEITPYLVSRFYRAPEIILGLHYDYALDVWSAACTLYELFTGKILFPGRSNNQMLKYMMEVKGRFSNKMLRKAQFASQHFDDSFTFMSVEQDKLSGKSVIKKMPVVKPSKDLKSRVMAAGTALNTDGVSDDENRLLLAFVDFLEKCLMLTPDRRMTAKEALVHPFITGKV</sequence>
<dbReference type="InterPro" id="IPR008271">
    <property type="entry name" value="Ser/Thr_kinase_AS"/>
</dbReference>
<feature type="compositionally biased region" description="Basic residues" evidence="23">
    <location>
        <begin position="39"/>
        <end position="52"/>
    </location>
</feature>
<evidence type="ECO:0000259" key="24">
    <source>
        <dbReference type="PROSITE" id="PS50011"/>
    </source>
</evidence>
<evidence type="ECO:0000256" key="11">
    <source>
        <dbReference type="ARBA" id="ARBA00022741"/>
    </source>
</evidence>
<accession>A0A163ME10</accession>
<dbReference type="SMART" id="SM00220">
    <property type="entry name" value="S_TKc"/>
    <property type="match status" value="1"/>
</dbReference>
<evidence type="ECO:0000313" key="26">
    <source>
        <dbReference type="Proteomes" id="UP000078561"/>
    </source>
</evidence>
<evidence type="ECO:0000256" key="4">
    <source>
        <dbReference type="ARBA" id="ARBA00022454"/>
    </source>
</evidence>
<keyword evidence="8" id="KW-0507">mRNA processing</keyword>
<keyword evidence="4" id="KW-0158">Chromosome</keyword>
<evidence type="ECO:0000313" key="25">
    <source>
        <dbReference type="EMBL" id="SAM03939.1"/>
    </source>
</evidence>
<evidence type="ECO:0000256" key="3">
    <source>
        <dbReference type="ARBA" id="ARBA00012513"/>
    </source>
</evidence>
<dbReference type="InterPro" id="IPR011009">
    <property type="entry name" value="Kinase-like_dom_sf"/>
</dbReference>
<feature type="compositionally biased region" description="Acidic residues" evidence="23">
    <location>
        <begin position="170"/>
        <end position="183"/>
    </location>
</feature>
<dbReference type="OrthoDB" id="9332038at2759"/>
<feature type="compositionally biased region" description="Basic and acidic residues" evidence="23">
    <location>
        <begin position="258"/>
        <end position="271"/>
    </location>
</feature>
<proteinExistence type="inferred from homology"/>
<evidence type="ECO:0000256" key="6">
    <source>
        <dbReference type="ARBA" id="ARBA00022527"/>
    </source>
</evidence>
<gene>
    <name evidence="25" type="primary">ABSGL_09795.1 scaffold 11641</name>
</gene>
<evidence type="ECO:0000256" key="17">
    <source>
        <dbReference type="ARBA" id="ARBA00023242"/>
    </source>
</evidence>
<dbReference type="GO" id="GO:0004674">
    <property type="term" value="F:protein serine/threonine kinase activity"/>
    <property type="evidence" value="ECO:0007669"/>
    <property type="project" value="UniProtKB-KW"/>
</dbReference>
<evidence type="ECO:0000256" key="23">
    <source>
        <dbReference type="SAM" id="MobiDB-lite"/>
    </source>
</evidence>
<name>A0A163ME10_ABSGL</name>
<dbReference type="InterPro" id="IPR050494">
    <property type="entry name" value="Ser_Thr_dual-spec_kinase"/>
</dbReference>
<evidence type="ECO:0000256" key="2">
    <source>
        <dbReference type="ARBA" id="ARBA00004286"/>
    </source>
</evidence>
<evidence type="ECO:0000256" key="20">
    <source>
        <dbReference type="ARBA" id="ARBA00031858"/>
    </source>
</evidence>
<dbReference type="GO" id="GO:0005694">
    <property type="term" value="C:chromosome"/>
    <property type="evidence" value="ECO:0007669"/>
    <property type="project" value="UniProtKB-SubCell"/>
</dbReference>
<keyword evidence="12" id="KW-0418">Kinase</keyword>
<organism evidence="25">
    <name type="scientific">Absidia glauca</name>
    <name type="common">Pin mould</name>
    <dbReference type="NCBI Taxonomy" id="4829"/>
    <lineage>
        <taxon>Eukaryota</taxon>
        <taxon>Fungi</taxon>
        <taxon>Fungi incertae sedis</taxon>
        <taxon>Mucoromycota</taxon>
        <taxon>Mucoromycotina</taxon>
        <taxon>Mucoromycetes</taxon>
        <taxon>Mucorales</taxon>
        <taxon>Cunninghamellaceae</taxon>
        <taxon>Absidia</taxon>
    </lineage>
</organism>
<keyword evidence="5" id="KW-1017">Isopeptide bond</keyword>
<dbReference type="InterPro" id="IPR000719">
    <property type="entry name" value="Prot_kinase_dom"/>
</dbReference>
<keyword evidence="11 22" id="KW-0547">Nucleotide-binding</keyword>
<dbReference type="Gene3D" id="1.10.510.10">
    <property type="entry name" value="Transferase(Phosphotransferase) domain 1"/>
    <property type="match status" value="1"/>
</dbReference>
<dbReference type="STRING" id="4829.A0A163ME10"/>
<feature type="binding site" evidence="22">
    <location>
        <position position="446"/>
    </location>
    <ligand>
        <name>ATP</name>
        <dbReference type="ChEBI" id="CHEBI:30616"/>
    </ligand>
</feature>
<dbReference type="CDD" id="cd14135">
    <property type="entry name" value="STKc_PRP4"/>
    <property type="match status" value="1"/>
</dbReference>
<evidence type="ECO:0000256" key="15">
    <source>
        <dbReference type="ARBA" id="ARBA00022990"/>
    </source>
</evidence>
<feature type="compositionally biased region" description="Basic and acidic residues" evidence="23">
    <location>
        <begin position="53"/>
        <end position="89"/>
    </location>
</feature>
<dbReference type="Gene3D" id="3.30.200.20">
    <property type="entry name" value="Phosphorylase Kinase, domain 1"/>
    <property type="match status" value="1"/>
</dbReference>
<feature type="region of interest" description="Disordered" evidence="23">
    <location>
        <begin position="1"/>
        <end position="305"/>
    </location>
</feature>
<keyword evidence="14" id="KW-0832">Ubl conjugation</keyword>
<dbReference type="PANTHER" id="PTHR24058:SF103">
    <property type="entry name" value="SERINE_THREONINE-PROTEIN KINASE PRP4 HOMOLOG"/>
    <property type="match status" value="1"/>
</dbReference>
<feature type="compositionally biased region" description="Basic and acidic residues" evidence="23">
    <location>
        <begin position="158"/>
        <end position="169"/>
    </location>
</feature>
<keyword evidence="17" id="KW-0539">Nucleus</keyword>
<evidence type="ECO:0000256" key="21">
    <source>
        <dbReference type="ARBA" id="ARBA00046964"/>
    </source>
</evidence>
<feature type="compositionally biased region" description="Basic and acidic residues" evidence="23">
    <location>
        <begin position="96"/>
        <end position="105"/>
    </location>
</feature>
<evidence type="ECO:0000256" key="13">
    <source>
        <dbReference type="ARBA" id="ARBA00022840"/>
    </source>
</evidence>
<dbReference type="Proteomes" id="UP000078561">
    <property type="component" value="Unassembled WGS sequence"/>
</dbReference>
<feature type="compositionally biased region" description="Polar residues" evidence="23">
    <location>
        <begin position="210"/>
        <end position="231"/>
    </location>
</feature>
<evidence type="ECO:0000256" key="7">
    <source>
        <dbReference type="ARBA" id="ARBA00022553"/>
    </source>
</evidence>
<evidence type="ECO:0000256" key="22">
    <source>
        <dbReference type="PROSITE-ProRule" id="PRU10141"/>
    </source>
</evidence>
<dbReference type="InterPro" id="IPR044092">
    <property type="entry name" value="STKc_PRP4"/>
</dbReference>
<dbReference type="FunFam" id="3.30.200.20:FF:000123">
    <property type="entry name" value="serine/threonine-protein kinase PRP4 homolog"/>
    <property type="match status" value="1"/>
</dbReference>
<dbReference type="EMBL" id="LT554318">
    <property type="protein sequence ID" value="SAM03939.1"/>
    <property type="molecule type" value="Genomic_DNA"/>
</dbReference>
<dbReference type="EC" id="2.7.11.1" evidence="3"/>
<evidence type="ECO:0000256" key="9">
    <source>
        <dbReference type="ARBA" id="ARBA00022679"/>
    </source>
</evidence>
<feature type="domain" description="Protein kinase" evidence="24">
    <location>
        <begin position="417"/>
        <end position="738"/>
    </location>
</feature>
<keyword evidence="13 22" id="KW-0067">ATP-binding</keyword>
<dbReference type="PROSITE" id="PS00108">
    <property type="entry name" value="PROTEIN_KINASE_ST"/>
    <property type="match status" value="1"/>
</dbReference>
<dbReference type="Pfam" id="PF00069">
    <property type="entry name" value="Pkinase"/>
    <property type="match status" value="1"/>
</dbReference>
<keyword evidence="6" id="KW-0723">Serine/threonine-protein kinase</keyword>
<keyword evidence="15" id="KW-0007">Acetylation</keyword>
<comment type="subunit">
    <text evidence="21">Interacts with CLK1 C-terminus. Associates with the U5 snRNP and NCOR1 deacetylase complexes. Identified in the spliceosome C complex.</text>
</comment>
<evidence type="ECO:0000256" key="10">
    <source>
        <dbReference type="ARBA" id="ARBA00022728"/>
    </source>
</evidence>
<feature type="compositionally biased region" description="Polar residues" evidence="23">
    <location>
        <begin position="288"/>
        <end position="304"/>
    </location>
</feature>
<evidence type="ECO:0000256" key="19">
    <source>
        <dbReference type="ARBA" id="ARBA00023637"/>
    </source>
</evidence>
<feature type="compositionally biased region" description="Basic and acidic residues" evidence="23">
    <location>
        <begin position="134"/>
        <end position="148"/>
    </location>
</feature>
<evidence type="ECO:0000256" key="14">
    <source>
        <dbReference type="ARBA" id="ARBA00022843"/>
    </source>
</evidence>
<evidence type="ECO:0000256" key="18">
    <source>
        <dbReference type="ARBA" id="ARBA00023596"/>
    </source>
</evidence>
<dbReference type="FunCoup" id="A0A163ME10">
    <property type="interactions" value="199"/>
</dbReference>
<keyword evidence="9" id="KW-0808">Transferase</keyword>
<dbReference type="FunFam" id="1.10.510.10:FF:000078">
    <property type="entry name" value="Serine/threonine-protein kinase PRP4 homolog"/>
    <property type="match status" value="1"/>
</dbReference>
<dbReference type="GO" id="GO:0045292">
    <property type="term" value="P:mRNA cis splicing, via spliceosome"/>
    <property type="evidence" value="ECO:0007669"/>
    <property type="project" value="InterPro"/>
</dbReference>
<dbReference type="InterPro" id="IPR017441">
    <property type="entry name" value="Protein_kinase_ATP_BS"/>
</dbReference>
<dbReference type="OMA" id="CSHISEY"/>
<dbReference type="GO" id="GO:0005681">
    <property type="term" value="C:spliceosomal complex"/>
    <property type="evidence" value="ECO:0007669"/>
    <property type="project" value="UniProtKB-KW"/>
</dbReference>
<dbReference type="PROSITE" id="PS50011">
    <property type="entry name" value="PROTEIN_KINASE_DOM"/>
    <property type="match status" value="1"/>
</dbReference>
<reference evidence="25" key="1">
    <citation type="submission" date="2016-04" db="EMBL/GenBank/DDBJ databases">
        <authorList>
            <person name="Evans L.H."/>
            <person name="Alamgir A."/>
            <person name="Owens N."/>
            <person name="Weber N.D."/>
            <person name="Virtaneva K."/>
            <person name="Barbian K."/>
            <person name="Babar A."/>
            <person name="Rosenke K."/>
        </authorList>
    </citation>
    <scope>NUCLEOTIDE SEQUENCE [LARGE SCALE GENOMIC DNA]</scope>
    <source>
        <strain evidence="25">CBS 101.48</strain>
    </source>
</reference>